<dbReference type="STRING" id="321763.SAMN04488692_10327"/>
<feature type="domain" description="ABC-type glycine betaine transport system substrate-binding" evidence="6">
    <location>
        <begin position="29"/>
        <end position="274"/>
    </location>
</feature>
<gene>
    <name evidence="7" type="ORF">SAMN04488692_10327</name>
</gene>
<dbReference type="GO" id="GO:0005275">
    <property type="term" value="F:amine transmembrane transporter activity"/>
    <property type="evidence" value="ECO:0007669"/>
    <property type="project" value="TreeGrafter"/>
</dbReference>
<dbReference type="PANTHER" id="PTHR47737:SF1">
    <property type="entry name" value="GLYCINE BETAINE_PROLINE BETAINE TRANSPORT SYSTEM PERMEASE PROTEIN PROW"/>
    <property type="match status" value="1"/>
</dbReference>
<dbReference type="PANTHER" id="PTHR47737">
    <property type="entry name" value="GLYCINE BETAINE/PROLINE BETAINE TRANSPORT SYSTEM PERMEASE PROTEIN PROW"/>
    <property type="match status" value="1"/>
</dbReference>
<proteinExistence type="predicted"/>
<comment type="subcellular location">
    <subcellularLocation>
        <location evidence="1">Cell membrane</location>
    </subcellularLocation>
</comment>
<sequence length="289" mass="32897">MGLTACSPGADEDEEPGDEVVEVEAEEEKVELVYVEWDSEIASTYVVAEIIENELGYEVDLMSVTLTALYESLALGDRDGMVAGWLPLQEKYYEEHSDDIVNLGPNFTGTLEGLVVPEYVPISSIDELGEHTDEFGGQIIGIEPDAGIMDVTREAMEQYEALEEYELVTGSDHTMTTTLRNAFEEEEWIIVTGWTPHWKFFSWDLKYLADPRGIYTEEGEIATIVREGLEDDMPEVYNFLDNFYWGEEEIGQVMLWIVEEDMTPENAAGRFLQENPDLVEEWLEDIDQQ</sequence>
<evidence type="ECO:0000256" key="3">
    <source>
        <dbReference type="ARBA" id="ARBA00022475"/>
    </source>
</evidence>
<feature type="compositionally biased region" description="Acidic residues" evidence="5">
    <location>
        <begin position="10"/>
        <end position="21"/>
    </location>
</feature>
<dbReference type="Pfam" id="PF04069">
    <property type="entry name" value="OpuAC"/>
    <property type="match status" value="1"/>
</dbReference>
<dbReference type="GO" id="GO:0031460">
    <property type="term" value="P:glycine betaine transport"/>
    <property type="evidence" value="ECO:0007669"/>
    <property type="project" value="TreeGrafter"/>
</dbReference>
<dbReference type="CDD" id="cd13639">
    <property type="entry name" value="PBP2_OpuAC_like"/>
    <property type="match status" value="1"/>
</dbReference>
<dbReference type="GO" id="GO:0015226">
    <property type="term" value="F:carnitine transmembrane transporter activity"/>
    <property type="evidence" value="ECO:0007669"/>
    <property type="project" value="TreeGrafter"/>
</dbReference>
<feature type="region of interest" description="Disordered" evidence="5">
    <location>
        <begin position="1"/>
        <end position="21"/>
    </location>
</feature>
<dbReference type="GO" id="GO:0015871">
    <property type="term" value="P:choline transport"/>
    <property type="evidence" value="ECO:0007669"/>
    <property type="project" value="TreeGrafter"/>
</dbReference>
<keyword evidence="2" id="KW-0813">Transport</keyword>
<reference evidence="7 8" key="1">
    <citation type="submission" date="2016-10" db="EMBL/GenBank/DDBJ databases">
        <authorList>
            <person name="de Groot N.N."/>
        </authorList>
    </citation>
    <scope>NUCLEOTIDE SEQUENCE [LARGE SCALE GENOMIC DNA]</scope>
    <source>
        <strain evidence="7 8">SLAS-1</strain>
    </source>
</reference>
<dbReference type="GO" id="GO:0043190">
    <property type="term" value="C:ATP-binding cassette (ABC) transporter complex"/>
    <property type="evidence" value="ECO:0007669"/>
    <property type="project" value="InterPro"/>
</dbReference>
<evidence type="ECO:0000313" key="8">
    <source>
        <dbReference type="Proteomes" id="UP000199476"/>
    </source>
</evidence>
<keyword evidence="8" id="KW-1185">Reference proteome</keyword>
<dbReference type="Gene3D" id="3.40.190.100">
    <property type="entry name" value="Glycine betaine-binding periplasmic protein, domain 2"/>
    <property type="match status" value="1"/>
</dbReference>
<evidence type="ECO:0000256" key="5">
    <source>
        <dbReference type="SAM" id="MobiDB-lite"/>
    </source>
</evidence>
<dbReference type="SUPFAM" id="SSF53850">
    <property type="entry name" value="Periplasmic binding protein-like II"/>
    <property type="match status" value="1"/>
</dbReference>
<keyword evidence="4" id="KW-0472">Membrane</keyword>
<accession>A0A1G9IPZ4</accession>
<evidence type="ECO:0000256" key="2">
    <source>
        <dbReference type="ARBA" id="ARBA00022448"/>
    </source>
</evidence>
<name>A0A1G9IPZ4_9FIRM</name>
<evidence type="ECO:0000259" key="6">
    <source>
        <dbReference type="Pfam" id="PF04069"/>
    </source>
</evidence>
<dbReference type="AlphaFoldDB" id="A0A1G9IPZ4"/>
<keyword evidence="3" id="KW-1003">Cell membrane</keyword>
<evidence type="ECO:0000256" key="1">
    <source>
        <dbReference type="ARBA" id="ARBA00004236"/>
    </source>
</evidence>
<dbReference type="Proteomes" id="UP000199476">
    <property type="component" value="Unassembled WGS sequence"/>
</dbReference>
<dbReference type="OrthoDB" id="9787902at2"/>
<dbReference type="EMBL" id="FNGO01000003">
    <property type="protein sequence ID" value="SDL27125.1"/>
    <property type="molecule type" value="Genomic_DNA"/>
</dbReference>
<evidence type="ECO:0000313" key="7">
    <source>
        <dbReference type="EMBL" id="SDL27125.1"/>
    </source>
</evidence>
<evidence type="ECO:0000256" key="4">
    <source>
        <dbReference type="ARBA" id="ARBA00023136"/>
    </source>
</evidence>
<dbReference type="InterPro" id="IPR007210">
    <property type="entry name" value="ABC_Gly_betaine_transp_sub-bd"/>
</dbReference>
<organism evidence="7 8">
    <name type="scientific">Halarsenatibacter silvermanii</name>
    <dbReference type="NCBI Taxonomy" id="321763"/>
    <lineage>
        <taxon>Bacteria</taxon>
        <taxon>Bacillati</taxon>
        <taxon>Bacillota</taxon>
        <taxon>Clostridia</taxon>
        <taxon>Halanaerobiales</taxon>
        <taxon>Halarsenatibacteraceae</taxon>
        <taxon>Halarsenatibacter</taxon>
    </lineage>
</organism>
<dbReference type="Gene3D" id="3.40.190.10">
    <property type="entry name" value="Periplasmic binding protein-like II"/>
    <property type="match status" value="1"/>
</dbReference>
<dbReference type="RefSeq" id="WP_159429763.1">
    <property type="nucleotide sequence ID" value="NZ_FNGO01000003.1"/>
</dbReference>
<protein>
    <submittedName>
        <fullName evidence="7">Glycine betaine/proline transport system substrate-binding protein</fullName>
    </submittedName>
</protein>